<dbReference type="GO" id="GO:0042274">
    <property type="term" value="P:ribosomal small subunit biogenesis"/>
    <property type="evidence" value="ECO:0007669"/>
    <property type="project" value="InterPro"/>
</dbReference>
<dbReference type="EMBL" id="PDNA01000024">
    <property type="protein sequence ID" value="PGH23395.1"/>
    <property type="molecule type" value="Genomic_DNA"/>
</dbReference>
<evidence type="ECO:0000256" key="1">
    <source>
        <dbReference type="ARBA" id="ARBA00009078"/>
    </source>
</evidence>
<dbReference type="PANTHER" id="PTHR21531">
    <property type="entry name" value="LOW-TEMPERATURE VIABILITY PROTEIN LTV1-RELATED"/>
    <property type="match status" value="1"/>
</dbReference>
<accession>A0A2B7YQ28</accession>
<dbReference type="OrthoDB" id="5852896at2759"/>
<name>A0A2B7YQ28_POLH7</name>
<dbReference type="GO" id="GO:0005634">
    <property type="term" value="C:nucleus"/>
    <property type="evidence" value="ECO:0007669"/>
    <property type="project" value="TreeGrafter"/>
</dbReference>
<sequence>MPPRKQWIDKKSATTYQLFHRPQHDPLIHDPEAQDRVLHRVAGPPPPTTTSESSSSSSKISKHLADLEEEFEGAGVRKNEGEAANYGVYYDDSKYDYMQHMRDLGEGGGHFVEVAAKGKGKAKQMSLEDALRQSTLDDVDASISMRGPGSLYDADGLSTASTFSRKPTYEDQQNIPDTISGFQPDMDPRLREALEALEDEEFVEMGSDEDIFAELVKGGDTAEMDPSDWRDTYIEDDEDDGWESDVTEKAPVQHSTSTTTTTHLPEDIEDGGVSLKKKTVPDDTNIPDTTPTDDDWLKNFAQYKKDMKSSTKKPITPSARGMDNASDLRSAASTMFTAGGTPIRRKKRKGALTNPSAYSMTSSSIARTEGHRLLDDRFERIEALYTLDEEGDEFLDDGSSMVDGVSVVSGMSKFSQAPSLVSEGGSVALREDFDSIMDGFLGGWSDRSKQAKRKGAKGKRGKNGNEALGIMMLDEVREGLGPARVRGKV</sequence>
<evidence type="ECO:0000313" key="3">
    <source>
        <dbReference type="EMBL" id="PGH23395.1"/>
    </source>
</evidence>
<keyword evidence="4" id="KW-1185">Reference proteome</keyword>
<feature type="region of interest" description="Disordered" evidence="2">
    <location>
        <begin position="21"/>
        <end position="78"/>
    </location>
</feature>
<gene>
    <name evidence="3" type="ORF">AJ80_02505</name>
</gene>
<feature type="compositionally biased region" description="Acidic residues" evidence="2">
    <location>
        <begin position="234"/>
        <end position="245"/>
    </location>
</feature>
<feature type="region of interest" description="Disordered" evidence="2">
    <location>
        <begin position="443"/>
        <end position="465"/>
    </location>
</feature>
<organism evidence="3 4">
    <name type="scientific">Polytolypa hystricis (strain UAMH7299)</name>
    <dbReference type="NCBI Taxonomy" id="1447883"/>
    <lineage>
        <taxon>Eukaryota</taxon>
        <taxon>Fungi</taxon>
        <taxon>Dikarya</taxon>
        <taxon>Ascomycota</taxon>
        <taxon>Pezizomycotina</taxon>
        <taxon>Eurotiomycetes</taxon>
        <taxon>Eurotiomycetidae</taxon>
        <taxon>Onygenales</taxon>
        <taxon>Onygenales incertae sedis</taxon>
        <taxon>Polytolypa</taxon>
    </lineage>
</organism>
<feature type="region of interest" description="Disordered" evidence="2">
    <location>
        <begin position="220"/>
        <end position="297"/>
    </location>
</feature>
<dbReference type="GO" id="GO:0005829">
    <property type="term" value="C:cytosol"/>
    <property type="evidence" value="ECO:0007669"/>
    <property type="project" value="TreeGrafter"/>
</dbReference>
<dbReference type="InterPro" id="IPR007307">
    <property type="entry name" value="Ltv1"/>
</dbReference>
<dbReference type="GO" id="GO:0030688">
    <property type="term" value="C:preribosome, small subunit precursor"/>
    <property type="evidence" value="ECO:0007669"/>
    <property type="project" value="TreeGrafter"/>
</dbReference>
<feature type="compositionally biased region" description="Low complexity" evidence="2">
    <location>
        <begin position="49"/>
        <end position="58"/>
    </location>
</feature>
<evidence type="ECO:0008006" key="5">
    <source>
        <dbReference type="Google" id="ProtNLM"/>
    </source>
</evidence>
<dbReference type="PANTHER" id="PTHR21531:SF0">
    <property type="entry name" value="PROTEIN LTV1 HOMOLOG"/>
    <property type="match status" value="1"/>
</dbReference>
<dbReference type="STRING" id="1447883.A0A2B7YQ28"/>
<comment type="similarity">
    <text evidence="1">Belongs to the LTV1 family.</text>
</comment>
<feature type="compositionally biased region" description="Basic and acidic residues" evidence="2">
    <location>
        <begin position="22"/>
        <end position="38"/>
    </location>
</feature>
<protein>
    <recommendedName>
        <fullName evidence="5">Low temperature viability protein</fullName>
    </recommendedName>
</protein>
<feature type="compositionally biased region" description="Basic residues" evidence="2">
    <location>
        <begin position="450"/>
        <end position="462"/>
    </location>
</feature>
<evidence type="ECO:0000313" key="4">
    <source>
        <dbReference type="Proteomes" id="UP000224634"/>
    </source>
</evidence>
<dbReference type="GO" id="GO:0000056">
    <property type="term" value="P:ribosomal small subunit export from nucleus"/>
    <property type="evidence" value="ECO:0007669"/>
    <property type="project" value="TreeGrafter"/>
</dbReference>
<evidence type="ECO:0000256" key="2">
    <source>
        <dbReference type="SAM" id="MobiDB-lite"/>
    </source>
</evidence>
<comment type="caution">
    <text evidence="3">The sequence shown here is derived from an EMBL/GenBank/DDBJ whole genome shotgun (WGS) entry which is preliminary data.</text>
</comment>
<dbReference type="Proteomes" id="UP000224634">
    <property type="component" value="Unassembled WGS sequence"/>
</dbReference>
<reference evidence="3 4" key="1">
    <citation type="submission" date="2017-10" db="EMBL/GenBank/DDBJ databases">
        <title>Comparative genomics in systemic dimorphic fungi from Ajellomycetaceae.</title>
        <authorList>
            <person name="Munoz J.F."/>
            <person name="Mcewen J.G."/>
            <person name="Clay O.K."/>
            <person name="Cuomo C.A."/>
        </authorList>
    </citation>
    <scope>NUCLEOTIDE SEQUENCE [LARGE SCALE GENOMIC DNA]</scope>
    <source>
        <strain evidence="3 4">UAMH7299</strain>
    </source>
</reference>
<dbReference type="AlphaFoldDB" id="A0A2B7YQ28"/>
<dbReference type="Pfam" id="PF04180">
    <property type="entry name" value="LTV"/>
    <property type="match status" value="1"/>
</dbReference>
<proteinExistence type="inferred from homology"/>